<evidence type="ECO:0000313" key="1">
    <source>
        <dbReference type="EnsemblPlants" id="QL01p008808:mrna"/>
    </source>
</evidence>
<dbReference type="Gramene" id="QL01p008808:mrna">
    <property type="protein sequence ID" value="QL01p008808:mrna"/>
    <property type="gene ID" value="QL01p008808"/>
</dbReference>
<dbReference type="InParanoid" id="A0A7N2KLE4"/>
<organism evidence="1 2">
    <name type="scientific">Quercus lobata</name>
    <name type="common">Valley oak</name>
    <dbReference type="NCBI Taxonomy" id="97700"/>
    <lineage>
        <taxon>Eukaryota</taxon>
        <taxon>Viridiplantae</taxon>
        <taxon>Streptophyta</taxon>
        <taxon>Embryophyta</taxon>
        <taxon>Tracheophyta</taxon>
        <taxon>Spermatophyta</taxon>
        <taxon>Magnoliopsida</taxon>
        <taxon>eudicotyledons</taxon>
        <taxon>Gunneridae</taxon>
        <taxon>Pentapetalae</taxon>
        <taxon>rosids</taxon>
        <taxon>fabids</taxon>
        <taxon>Fagales</taxon>
        <taxon>Fagaceae</taxon>
        <taxon>Quercus</taxon>
    </lineage>
</organism>
<dbReference type="EMBL" id="LRBV02000001">
    <property type="status" value="NOT_ANNOTATED_CDS"/>
    <property type="molecule type" value="Genomic_DNA"/>
</dbReference>
<evidence type="ECO:0008006" key="3">
    <source>
        <dbReference type="Google" id="ProtNLM"/>
    </source>
</evidence>
<protein>
    <recommendedName>
        <fullName evidence="3">RNase H type-1 domain-containing protein</fullName>
    </recommendedName>
</protein>
<accession>A0A7N2KLE4</accession>
<dbReference type="Proteomes" id="UP000594261">
    <property type="component" value="Chromosome 1"/>
</dbReference>
<name>A0A7N2KLE4_QUELO</name>
<dbReference type="AlphaFoldDB" id="A0A7N2KLE4"/>
<keyword evidence="2" id="KW-1185">Reference proteome</keyword>
<evidence type="ECO:0000313" key="2">
    <source>
        <dbReference type="Proteomes" id="UP000594261"/>
    </source>
</evidence>
<reference evidence="1 2" key="1">
    <citation type="journal article" date="2016" name="G3 (Bethesda)">
        <title>First Draft Assembly and Annotation of the Genome of a California Endemic Oak Quercus lobata Nee (Fagaceae).</title>
        <authorList>
            <person name="Sork V.L."/>
            <person name="Fitz-Gibbon S.T."/>
            <person name="Puiu D."/>
            <person name="Crepeau M."/>
            <person name="Gugger P.F."/>
            <person name="Sherman R."/>
            <person name="Stevens K."/>
            <person name="Langley C.H."/>
            <person name="Pellegrini M."/>
            <person name="Salzberg S.L."/>
        </authorList>
    </citation>
    <scope>NUCLEOTIDE SEQUENCE [LARGE SCALE GENOMIC DNA]</scope>
    <source>
        <strain evidence="1 2">cv. SW786</strain>
    </source>
</reference>
<dbReference type="EnsemblPlants" id="QL01p008808:mrna">
    <property type="protein sequence ID" value="QL01p008808:mrna"/>
    <property type="gene ID" value="QL01p008808"/>
</dbReference>
<proteinExistence type="predicted"/>
<reference evidence="1" key="2">
    <citation type="submission" date="2021-01" db="UniProtKB">
        <authorList>
            <consortium name="EnsemblPlants"/>
        </authorList>
    </citation>
    <scope>IDENTIFICATION</scope>
</reference>
<sequence>MPLRVIVNDVWDFGLIKDGVSAPRSTNGMNLQLAGSSLILMNLPWVILDWFIVAGLSEMMWLLEIELDAKAVVDFVYSVKDTNGPISSLLDDCRLLVSQIFCWRPSQCFREANCCVDVLAKIGASQITDFVSFSAPPPQLAGVFHFD</sequence>